<keyword evidence="11" id="KW-1185">Reference proteome</keyword>
<comment type="caution">
    <text evidence="10">The sequence shown here is derived from an EMBL/GenBank/DDBJ whole genome shotgun (WGS) entry which is preliminary data.</text>
</comment>
<feature type="transmembrane region" description="Helical" evidence="7">
    <location>
        <begin position="501"/>
        <end position="519"/>
    </location>
</feature>
<feature type="transmembrane region" description="Helical" evidence="7">
    <location>
        <begin position="566"/>
        <end position="585"/>
    </location>
</feature>
<reference evidence="10 11" key="1">
    <citation type="submission" date="2024-10" db="EMBL/GenBank/DDBJ databases">
        <title>Updated reference genomes for cyclostephanoid diatoms.</title>
        <authorList>
            <person name="Roberts W.R."/>
            <person name="Alverson A.J."/>
        </authorList>
    </citation>
    <scope>NUCLEOTIDE SEQUENCE [LARGE SCALE GENOMIC DNA]</scope>
    <source>
        <strain evidence="10 11">AJA228-03</strain>
    </source>
</reference>
<dbReference type="GO" id="GO:0016020">
    <property type="term" value="C:membrane"/>
    <property type="evidence" value="ECO:0007669"/>
    <property type="project" value="UniProtKB-SubCell"/>
</dbReference>
<keyword evidence="4" id="KW-0560">Oxidoreductase</keyword>
<dbReference type="SFLD" id="SFLDG01168">
    <property type="entry name" value="Ferric_reductase_subgroup_(FRE"/>
    <property type="match status" value="1"/>
</dbReference>
<dbReference type="AlphaFoldDB" id="A0ABD3R2K0"/>
<dbReference type="GO" id="GO:0016491">
    <property type="term" value="F:oxidoreductase activity"/>
    <property type="evidence" value="ECO:0007669"/>
    <property type="project" value="UniProtKB-KW"/>
</dbReference>
<feature type="signal peptide" evidence="8">
    <location>
        <begin position="1"/>
        <end position="20"/>
    </location>
</feature>
<dbReference type="PANTHER" id="PTHR11972:SF193">
    <property type="entry name" value="FAD-BINDING FR-TYPE DOMAIN-CONTAINING PROTEIN"/>
    <property type="match status" value="1"/>
</dbReference>
<evidence type="ECO:0000256" key="7">
    <source>
        <dbReference type="SAM" id="Phobius"/>
    </source>
</evidence>
<protein>
    <recommendedName>
        <fullName evidence="9">FAD-binding FR-type domain-containing protein</fullName>
    </recommendedName>
</protein>
<name>A0ABD3R2K0_9STRA</name>
<dbReference type="Pfam" id="PF08030">
    <property type="entry name" value="NAD_binding_6"/>
    <property type="match status" value="1"/>
</dbReference>
<dbReference type="Proteomes" id="UP001530377">
    <property type="component" value="Unassembled WGS sequence"/>
</dbReference>
<evidence type="ECO:0000256" key="1">
    <source>
        <dbReference type="ARBA" id="ARBA00004141"/>
    </source>
</evidence>
<accession>A0ABD3R2K0</accession>
<keyword evidence="8" id="KW-0732">Signal</keyword>
<dbReference type="Gene3D" id="3.40.50.80">
    <property type="entry name" value="Nucleotide-binding domain of ferredoxin-NADP reductase (FNR) module"/>
    <property type="match status" value="1"/>
</dbReference>
<dbReference type="PRINTS" id="PR00406">
    <property type="entry name" value="CYTB5RDTASE"/>
</dbReference>
<evidence type="ECO:0000313" key="10">
    <source>
        <dbReference type="EMBL" id="KAL3806863.1"/>
    </source>
</evidence>
<dbReference type="PANTHER" id="PTHR11972">
    <property type="entry name" value="NADPH OXIDASE"/>
    <property type="match status" value="1"/>
</dbReference>
<dbReference type="SUPFAM" id="SSF63380">
    <property type="entry name" value="Riboflavin synthase domain-like"/>
    <property type="match status" value="1"/>
</dbReference>
<evidence type="ECO:0000256" key="5">
    <source>
        <dbReference type="ARBA" id="ARBA00023136"/>
    </source>
</evidence>
<evidence type="ECO:0000256" key="8">
    <source>
        <dbReference type="SAM" id="SignalP"/>
    </source>
</evidence>
<dbReference type="EMBL" id="JALLPB020000716">
    <property type="protein sequence ID" value="KAL3806863.1"/>
    <property type="molecule type" value="Genomic_DNA"/>
</dbReference>
<sequence>MKSALILFVSSIFRSEVALGLQTFKLPWWHPTLQYVADEYIAAPPGHPLLDEDEDFQGFIAYYENKNHRFFDGDSGFLYEPDGLPNNHPGLDQFFEPKETPYEDFPIVYWDHPDILENYNWGEPLPEGHPVVMDMLSDLLPSNHPYIDDLFQQHEDLPIWHIDISMILRIGAFPTYLPTSAPATEFGFVETEVHIEDDQPIAEDYSPEGDEINIEDNQQITEEEFPEEVEDNIGDDNIGNDQKIKEEDLPSESTTAESIPETVESMSIEVLPTDIPFSVYSGHPALVEEMIVPPFKHHPTVSHLFMAHQPPDHPNIDDLIEEGFTLPRWHPSISHMIAPRSLVASPGSLLCYALSALVVVALVLRNCKHWHNSKRSIEKSFPGKFVEKNIIDETRMSASDGHSTSDDGRSSPTFPPPDLTCDDGVEMDPLSSNMLVGVNSLPRLDQNHHNAMEISRMRNESDAEPVKSIIIAYREKRNTRLRTAWIKILGKRALGTHSSNGELVFCMFYVALNSLALLLSPYDLNVGFGSLAAGNIVFLVVSAIKNSVLTWFLGMAFDQVIVYHQFIGRVTVVTSFIHSCFYFNRLVEFMSDRVYKTGFIALMFGIFITISSLNWIRRKYFNVFYWSHIAFVGFIVCVFLHARGARPFIMVSVASYVVDKVLHMMWTQLPRKTLRIEPVGEGGKTTFVRISKTPLNQLLGRHKVGQWVVVNFPELSLTEWHPFSVASGPSQPFIDLYIRALGNHTKSIANYSEKCASENRQALIRVDGPYGNLSFNYRRYGSLVLVGGGIGITPLISIIKDIYEKGEAKQFKKLSHCMKNVHLIWIMPHEADAALFLEQLLIYRELSTHEPSLPLLEVSIHITREESAHKIESRPVFYTRPDIPQMMNECTAKAVEAGSSSILIFACGPGSMVNQVWDASMKKNSKRIRVDFHHESFAY</sequence>
<keyword evidence="2 7" id="KW-0812">Transmembrane</keyword>
<dbReference type="Pfam" id="PF01794">
    <property type="entry name" value="Ferric_reduct"/>
    <property type="match status" value="1"/>
</dbReference>
<evidence type="ECO:0000256" key="4">
    <source>
        <dbReference type="ARBA" id="ARBA00023002"/>
    </source>
</evidence>
<keyword evidence="3 7" id="KW-1133">Transmembrane helix</keyword>
<feature type="transmembrane region" description="Helical" evidence="7">
    <location>
        <begin position="623"/>
        <end position="642"/>
    </location>
</feature>
<evidence type="ECO:0000313" key="11">
    <source>
        <dbReference type="Proteomes" id="UP001530377"/>
    </source>
</evidence>
<dbReference type="SFLD" id="SFLDS00052">
    <property type="entry name" value="Ferric_Reductase_Domain"/>
    <property type="match status" value="1"/>
</dbReference>
<dbReference type="InterPro" id="IPR013112">
    <property type="entry name" value="FAD-bd_8"/>
</dbReference>
<dbReference type="Gene3D" id="2.40.30.10">
    <property type="entry name" value="Translation factors"/>
    <property type="match status" value="1"/>
</dbReference>
<evidence type="ECO:0000259" key="9">
    <source>
        <dbReference type="PROSITE" id="PS51384"/>
    </source>
</evidence>
<dbReference type="Pfam" id="PF08022">
    <property type="entry name" value="FAD_binding_8"/>
    <property type="match status" value="1"/>
</dbReference>
<organism evidence="10 11">
    <name type="scientific">Cyclostephanos tholiformis</name>
    <dbReference type="NCBI Taxonomy" id="382380"/>
    <lineage>
        <taxon>Eukaryota</taxon>
        <taxon>Sar</taxon>
        <taxon>Stramenopiles</taxon>
        <taxon>Ochrophyta</taxon>
        <taxon>Bacillariophyta</taxon>
        <taxon>Coscinodiscophyceae</taxon>
        <taxon>Thalassiosirophycidae</taxon>
        <taxon>Stephanodiscales</taxon>
        <taxon>Stephanodiscaceae</taxon>
        <taxon>Cyclostephanos</taxon>
    </lineage>
</organism>
<feature type="transmembrane region" description="Helical" evidence="7">
    <location>
        <begin position="597"/>
        <end position="616"/>
    </location>
</feature>
<evidence type="ECO:0000256" key="2">
    <source>
        <dbReference type="ARBA" id="ARBA00022692"/>
    </source>
</evidence>
<dbReference type="InterPro" id="IPR013130">
    <property type="entry name" value="Fe3_Rdtase_TM_dom"/>
</dbReference>
<dbReference type="InterPro" id="IPR013121">
    <property type="entry name" value="Fe_red_NAD-bd_6"/>
</dbReference>
<dbReference type="InterPro" id="IPR050369">
    <property type="entry name" value="RBOH/FRE"/>
</dbReference>
<feature type="chain" id="PRO_5044887966" description="FAD-binding FR-type domain-containing protein" evidence="8">
    <location>
        <begin position="21"/>
        <end position="939"/>
    </location>
</feature>
<dbReference type="InterPro" id="IPR039261">
    <property type="entry name" value="FNR_nucleotide-bd"/>
</dbReference>
<dbReference type="InterPro" id="IPR017938">
    <property type="entry name" value="Riboflavin_synthase-like_b-brl"/>
</dbReference>
<dbReference type="SUPFAM" id="SSF52343">
    <property type="entry name" value="Ferredoxin reductase-like, C-terminal NADP-linked domain"/>
    <property type="match status" value="1"/>
</dbReference>
<feature type="transmembrane region" description="Helical" evidence="7">
    <location>
        <begin position="531"/>
        <end position="554"/>
    </location>
</feature>
<gene>
    <name evidence="10" type="ORF">ACHAXA_004574</name>
</gene>
<evidence type="ECO:0000256" key="6">
    <source>
        <dbReference type="SAM" id="MobiDB-lite"/>
    </source>
</evidence>
<dbReference type="CDD" id="cd06186">
    <property type="entry name" value="NOX_Duox_like_FAD_NADP"/>
    <property type="match status" value="1"/>
</dbReference>
<proteinExistence type="predicted"/>
<keyword evidence="5 7" id="KW-0472">Membrane</keyword>
<feature type="domain" description="FAD-binding FR-type" evidence="9">
    <location>
        <begin position="643"/>
        <end position="776"/>
    </location>
</feature>
<comment type="subcellular location">
    <subcellularLocation>
        <location evidence="1">Membrane</location>
        <topology evidence="1">Multi-pass membrane protein</topology>
    </subcellularLocation>
</comment>
<dbReference type="PROSITE" id="PS51384">
    <property type="entry name" value="FAD_FR"/>
    <property type="match status" value="1"/>
</dbReference>
<evidence type="ECO:0000256" key="3">
    <source>
        <dbReference type="ARBA" id="ARBA00022989"/>
    </source>
</evidence>
<feature type="region of interest" description="Disordered" evidence="6">
    <location>
        <begin position="395"/>
        <end position="422"/>
    </location>
</feature>
<dbReference type="InterPro" id="IPR017927">
    <property type="entry name" value="FAD-bd_FR_type"/>
</dbReference>
<feature type="region of interest" description="Disordered" evidence="6">
    <location>
        <begin position="229"/>
        <end position="259"/>
    </location>
</feature>
<feature type="transmembrane region" description="Helical" evidence="7">
    <location>
        <begin position="342"/>
        <end position="364"/>
    </location>
</feature>